<feature type="non-terminal residue" evidence="3">
    <location>
        <position position="245"/>
    </location>
</feature>
<sequence length="245" mass="27022">MNSITNLSLHPHLMLLLSCSEDGTVALTDISHASKQVQPSGIQGANPPPNQSVMNERFQPYKQSSRIVTFKILEPKWHFLNSKRKQWLNNIGNGFGQLQKENPQVLKMSQDLGCFATGCSDGKISVYGLPDPKMQMIDNNNKLQPNKIFEIIGHKDAVFSIDETQQQSGLYSGVGIPHKGQVIYETRLVSGSADGTVRVWKIKSDGTIPTAAQTSGSKDIGHNSFYLQERVFRHTPSISNSVVAT</sequence>
<dbReference type="InterPro" id="IPR036322">
    <property type="entry name" value="WD40_repeat_dom_sf"/>
</dbReference>
<dbReference type="PANTHER" id="PTHR15653">
    <property type="entry name" value="STRIATIN"/>
    <property type="match status" value="1"/>
</dbReference>
<dbReference type="SMART" id="SM00320">
    <property type="entry name" value="WD40"/>
    <property type="match status" value="2"/>
</dbReference>
<organism evidence="3 4">
    <name type="scientific">Streblomastix strix</name>
    <dbReference type="NCBI Taxonomy" id="222440"/>
    <lineage>
        <taxon>Eukaryota</taxon>
        <taxon>Metamonada</taxon>
        <taxon>Preaxostyla</taxon>
        <taxon>Oxymonadida</taxon>
        <taxon>Streblomastigidae</taxon>
        <taxon>Streblomastix</taxon>
    </lineage>
</organism>
<dbReference type="EMBL" id="SNRW01019775">
    <property type="protein sequence ID" value="KAA6366063.1"/>
    <property type="molecule type" value="Genomic_DNA"/>
</dbReference>
<dbReference type="AlphaFoldDB" id="A0A5J4U7A2"/>
<dbReference type="InterPro" id="IPR001680">
    <property type="entry name" value="WD40_rpt"/>
</dbReference>
<dbReference type="InterPro" id="IPR051488">
    <property type="entry name" value="WD_repeat_striatin"/>
</dbReference>
<keyword evidence="1" id="KW-0853">WD repeat</keyword>
<dbReference type="PANTHER" id="PTHR15653:SF0">
    <property type="entry name" value="CONNECTOR OF KINASE TO AP-1, ISOFORM E"/>
    <property type="match status" value="1"/>
</dbReference>
<feature type="signal peptide" evidence="2">
    <location>
        <begin position="1"/>
        <end position="26"/>
    </location>
</feature>
<dbReference type="PROSITE" id="PS50082">
    <property type="entry name" value="WD_REPEATS_2"/>
    <property type="match status" value="1"/>
</dbReference>
<dbReference type="Gene3D" id="2.130.10.10">
    <property type="entry name" value="YVTN repeat-like/Quinoprotein amine dehydrogenase"/>
    <property type="match status" value="1"/>
</dbReference>
<dbReference type="InterPro" id="IPR015943">
    <property type="entry name" value="WD40/YVTN_repeat-like_dom_sf"/>
</dbReference>
<protein>
    <submittedName>
        <fullName evidence="3">Uncharacterized protein</fullName>
    </submittedName>
</protein>
<dbReference type="Pfam" id="PF00400">
    <property type="entry name" value="WD40"/>
    <property type="match status" value="2"/>
</dbReference>
<reference evidence="3 4" key="1">
    <citation type="submission" date="2019-03" db="EMBL/GenBank/DDBJ databases">
        <title>Single cell metagenomics reveals metabolic interactions within the superorganism composed of flagellate Streblomastix strix and complex community of Bacteroidetes bacteria on its surface.</title>
        <authorList>
            <person name="Treitli S.C."/>
            <person name="Kolisko M."/>
            <person name="Husnik F."/>
            <person name="Keeling P."/>
            <person name="Hampl V."/>
        </authorList>
    </citation>
    <scope>NUCLEOTIDE SEQUENCE [LARGE SCALE GENOMIC DNA]</scope>
    <source>
        <strain evidence="3">ST1C</strain>
    </source>
</reference>
<evidence type="ECO:0000256" key="2">
    <source>
        <dbReference type="SAM" id="SignalP"/>
    </source>
</evidence>
<dbReference type="Proteomes" id="UP000324800">
    <property type="component" value="Unassembled WGS sequence"/>
</dbReference>
<feature type="chain" id="PRO_5023818920" evidence="2">
    <location>
        <begin position="27"/>
        <end position="245"/>
    </location>
</feature>
<evidence type="ECO:0000313" key="4">
    <source>
        <dbReference type="Proteomes" id="UP000324800"/>
    </source>
</evidence>
<dbReference type="OrthoDB" id="538223at2759"/>
<dbReference type="SUPFAM" id="SSF50978">
    <property type="entry name" value="WD40 repeat-like"/>
    <property type="match status" value="1"/>
</dbReference>
<keyword evidence="2" id="KW-0732">Signal</keyword>
<name>A0A5J4U7A2_9EUKA</name>
<feature type="repeat" description="WD" evidence="1">
    <location>
        <begin position="188"/>
        <end position="210"/>
    </location>
</feature>
<evidence type="ECO:0000313" key="3">
    <source>
        <dbReference type="EMBL" id="KAA6366063.1"/>
    </source>
</evidence>
<proteinExistence type="predicted"/>
<evidence type="ECO:0000256" key="1">
    <source>
        <dbReference type="PROSITE-ProRule" id="PRU00221"/>
    </source>
</evidence>
<accession>A0A5J4U7A2</accession>
<gene>
    <name evidence="3" type="ORF">EZS28_038410</name>
</gene>
<comment type="caution">
    <text evidence="3">The sequence shown here is derived from an EMBL/GenBank/DDBJ whole genome shotgun (WGS) entry which is preliminary data.</text>
</comment>